<sequence length="240" mass="26071">MALQPVNRRSVPEDVFEQIVDGVLSGQMQPGEPLPSERRLAEVLGVSRPAVREAIKRLTEAGLVEVRQGDATTVRDFRRHAGLDLLPRLLLRAGELDVSVVRSILETRLHNGPKVAALAAERAPAELVAKLGDTVESLAAEQDPVEQQRRALAFWDLVVDGADSIAFRLMYNTLRQTYEPALPALATMMAAEVGRPDAYRRIVEAIEAGDPAAADRAAQELLGPATDALTTALDSLEENR</sequence>
<dbReference type="CDD" id="cd07377">
    <property type="entry name" value="WHTH_GntR"/>
    <property type="match status" value="1"/>
</dbReference>
<feature type="domain" description="HTH gntR-type" evidence="4">
    <location>
        <begin position="9"/>
        <end position="77"/>
    </location>
</feature>
<dbReference type="PATRIC" id="fig|451644.5.peg.1021"/>
<dbReference type="SUPFAM" id="SSF46785">
    <property type="entry name" value="Winged helix' DNA-binding domain"/>
    <property type="match status" value="1"/>
</dbReference>
<dbReference type="RefSeq" id="WP_019342870.1">
    <property type="nucleotide sequence ID" value="NZ_AGSZ01000003.1"/>
</dbReference>
<dbReference type="InterPro" id="IPR036390">
    <property type="entry name" value="WH_DNA-bd_sf"/>
</dbReference>
<evidence type="ECO:0000256" key="3">
    <source>
        <dbReference type="ARBA" id="ARBA00023163"/>
    </source>
</evidence>
<reference evidence="5 6" key="1">
    <citation type="submission" date="2015-06" db="EMBL/GenBank/DDBJ databases">
        <title>Genome sequence of Mycobacterium conceptionense strain MLE.</title>
        <authorList>
            <person name="Greninger A.L."/>
            <person name="Cunningham G."/>
            <person name="Chiu C.Y."/>
            <person name="Miller S."/>
        </authorList>
    </citation>
    <scope>NUCLEOTIDE SEQUENCE [LARGE SCALE GENOMIC DNA]</scope>
    <source>
        <strain evidence="5 6">MLE</strain>
    </source>
</reference>
<proteinExistence type="predicted"/>
<dbReference type="InterPro" id="IPR000524">
    <property type="entry name" value="Tscrpt_reg_HTH_GntR"/>
</dbReference>
<evidence type="ECO:0000256" key="1">
    <source>
        <dbReference type="ARBA" id="ARBA00023015"/>
    </source>
</evidence>
<gene>
    <name evidence="5" type="ORF">ACT17_05060</name>
</gene>
<dbReference type="InterPro" id="IPR036388">
    <property type="entry name" value="WH-like_DNA-bd_sf"/>
</dbReference>
<dbReference type="GO" id="GO:0003700">
    <property type="term" value="F:DNA-binding transcription factor activity"/>
    <property type="evidence" value="ECO:0007669"/>
    <property type="project" value="InterPro"/>
</dbReference>
<keyword evidence="3" id="KW-0804">Transcription</keyword>
<dbReference type="AlphaFoldDB" id="A0A0J8UER7"/>
<dbReference type="SMART" id="SM00345">
    <property type="entry name" value="HTH_GNTR"/>
    <property type="match status" value="1"/>
</dbReference>
<dbReference type="Gene3D" id="1.20.120.530">
    <property type="entry name" value="GntR ligand-binding domain-like"/>
    <property type="match status" value="1"/>
</dbReference>
<keyword evidence="2" id="KW-0238">DNA-binding</keyword>
<dbReference type="Proteomes" id="UP000037594">
    <property type="component" value="Unassembled WGS sequence"/>
</dbReference>
<dbReference type="PRINTS" id="PR00035">
    <property type="entry name" value="HTHGNTR"/>
</dbReference>
<keyword evidence="1" id="KW-0805">Transcription regulation</keyword>
<protein>
    <submittedName>
        <fullName evidence="5">GntR family transcriptional regulator</fullName>
    </submittedName>
</protein>
<dbReference type="SMART" id="SM00895">
    <property type="entry name" value="FCD"/>
    <property type="match status" value="1"/>
</dbReference>
<dbReference type="Pfam" id="PF00392">
    <property type="entry name" value="GntR"/>
    <property type="match status" value="1"/>
</dbReference>
<dbReference type="PANTHER" id="PTHR43537:SF24">
    <property type="entry name" value="GLUCONATE OPERON TRANSCRIPTIONAL REPRESSOR"/>
    <property type="match status" value="1"/>
</dbReference>
<comment type="caution">
    <text evidence="5">The sequence shown here is derived from an EMBL/GenBank/DDBJ whole genome shotgun (WGS) entry which is preliminary data.</text>
</comment>
<dbReference type="SUPFAM" id="SSF48008">
    <property type="entry name" value="GntR ligand-binding domain-like"/>
    <property type="match status" value="1"/>
</dbReference>
<dbReference type="Pfam" id="PF07729">
    <property type="entry name" value="FCD"/>
    <property type="match status" value="1"/>
</dbReference>
<evidence type="ECO:0000313" key="6">
    <source>
        <dbReference type="Proteomes" id="UP000037594"/>
    </source>
</evidence>
<dbReference type="InterPro" id="IPR011711">
    <property type="entry name" value="GntR_C"/>
</dbReference>
<dbReference type="InterPro" id="IPR008920">
    <property type="entry name" value="TF_FadR/GntR_C"/>
</dbReference>
<dbReference type="PROSITE" id="PS50949">
    <property type="entry name" value="HTH_GNTR"/>
    <property type="match status" value="1"/>
</dbReference>
<name>A0A0J8UER7_9MYCO</name>
<organism evidence="5 6">
    <name type="scientific">Mycolicibacterium conceptionense</name>
    <dbReference type="NCBI Taxonomy" id="451644"/>
    <lineage>
        <taxon>Bacteria</taxon>
        <taxon>Bacillati</taxon>
        <taxon>Actinomycetota</taxon>
        <taxon>Actinomycetes</taxon>
        <taxon>Mycobacteriales</taxon>
        <taxon>Mycobacteriaceae</taxon>
        <taxon>Mycolicibacterium</taxon>
    </lineage>
</organism>
<dbReference type="GO" id="GO:0003677">
    <property type="term" value="F:DNA binding"/>
    <property type="evidence" value="ECO:0007669"/>
    <property type="project" value="UniProtKB-KW"/>
</dbReference>
<evidence type="ECO:0000313" key="5">
    <source>
        <dbReference type="EMBL" id="KMV19447.1"/>
    </source>
</evidence>
<accession>A0A0J8UER7</accession>
<evidence type="ECO:0000256" key="2">
    <source>
        <dbReference type="ARBA" id="ARBA00023125"/>
    </source>
</evidence>
<dbReference type="Gene3D" id="1.10.10.10">
    <property type="entry name" value="Winged helix-like DNA-binding domain superfamily/Winged helix DNA-binding domain"/>
    <property type="match status" value="1"/>
</dbReference>
<dbReference type="PANTHER" id="PTHR43537">
    <property type="entry name" value="TRANSCRIPTIONAL REGULATOR, GNTR FAMILY"/>
    <property type="match status" value="1"/>
</dbReference>
<dbReference type="EMBL" id="LFOD01000003">
    <property type="protein sequence ID" value="KMV19447.1"/>
    <property type="molecule type" value="Genomic_DNA"/>
</dbReference>
<evidence type="ECO:0000259" key="4">
    <source>
        <dbReference type="PROSITE" id="PS50949"/>
    </source>
</evidence>
<dbReference type="OrthoDB" id="3172099at2"/>